<dbReference type="GO" id="GO:0016020">
    <property type="term" value="C:membrane"/>
    <property type="evidence" value="ECO:0007669"/>
    <property type="project" value="UniProtKB-SubCell"/>
</dbReference>
<keyword evidence="6" id="KW-0479">Metal-binding</keyword>
<dbReference type="InterPro" id="IPR006593">
    <property type="entry name" value="Cyt_b561/ferric_Rdtase_TM"/>
</dbReference>
<keyword evidence="5 11" id="KW-0812">Transmembrane</keyword>
<dbReference type="GO" id="GO:0016491">
    <property type="term" value="F:oxidoreductase activity"/>
    <property type="evidence" value="ECO:0007669"/>
    <property type="project" value="InterPro"/>
</dbReference>
<comment type="caution">
    <text evidence="13">The sequence shown here is derived from an EMBL/GenBank/DDBJ whole genome shotgun (WGS) entry which is preliminary data.</text>
</comment>
<feature type="domain" description="Cytochrome b561" evidence="12">
    <location>
        <begin position="17"/>
        <end position="221"/>
    </location>
</feature>
<keyword evidence="10 11" id="KW-0472">Membrane</keyword>
<dbReference type="PROSITE" id="PS50939">
    <property type="entry name" value="CYTOCHROME_B561"/>
    <property type="match status" value="1"/>
</dbReference>
<accession>A0A8J5MUN5</accession>
<keyword evidence="3" id="KW-0813">Transport</keyword>
<evidence type="ECO:0000256" key="4">
    <source>
        <dbReference type="ARBA" id="ARBA00022617"/>
    </source>
</evidence>
<evidence type="ECO:0000313" key="14">
    <source>
        <dbReference type="Proteomes" id="UP000747542"/>
    </source>
</evidence>
<comment type="subcellular location">
    <subcellularLocation>
        <location evidence="2">Membrane</location>
        <topology evidence="2">Multi-pass membrane protein</topology>
    </subcellularLocation>
</comment>
<dbReference type="Pfam" id="PF03188">
    <property type="entry name" value="Cytochrom_B561"/>
    <property type="match status" value="1"/>
</dbReference>
<dbReference type="PANTHER" id="PTHR10106">
    <property type="entry name" value="CYTOCHROME B561-RELATED"/>
    <property type="match status" value="1"/>
</dbReference>
<evidence type="ECO:0000256" key="11">
    <source>
        <dbReference type="SAM" id="Phobius"/>
    </source>
</evidence>
<comment type="cofactor">
    <cofactor evidence="1">
        <name>heme b</name>
        <dbReference type="ChEBI" id="CHEBI:60344"/>
    </cofactor>
</comment>
<dbReference type="InterPro" id="IPR043205">
    <property type="entry name" value="CYB561/CYBRD1-like"/>
</dbReference>
<evidence type="ECO:0000256" key="3">
    <source>
        <dbReference type="ARBA" id="ARBA00022448"/>
    </source>
</evidence>
<keyword evidence="14" id="KW-1185">Reference proteome</keyword>
<keyword evidence="9" id="KW-0408">Iron</keyword>
<evidence type="ECO:0000256" key="6">
    <source>
        <dbReference type="ARBA" id="ARBA00022723"/>
    </source>
</evidence>
<evidence type="ECO:0000256" key="5">
    <source>
        <dbReference type="ARBA" id="ARBA00022692"/>
    </source>
</evidence>
<dbReference type="GO" id="GO:0046872">
    <property type="term" value="F:metal ion binding"/>
    <property type="evidence" value="ECO:0007669"/>
    <property type="project" value="UniProtKB-KW"/>
</dbReference>
<name>A0A8J5MUN5_HOMAM</name>
<evidence type="ECO:0000313" key="13">
    <source>
        <dbReference type="EMBL" id="KAG7163624.1"/>
    </source>
</evidence>
<evidence type="ECO:0000256" key="7">
    <source>
        <dbReference type="ARBA" id="ARBA00022982"/>
    </source>
</evidence>
<evidence type="ECO:0000256" key="8">
    <source>
        <dbReference type="ARBA" id="ARBA00022989"/>
    </source>
</evidence>
<evidence type="ECO:0000256" key="9">
    <source>
        <dbReference type="ARBA" id="ARBA00023004"/>
    </source>
</evidence>
<organism evidence="13 14">
    <name type="scientific">Homarus americanus</name>
    <name type="common">American lobster</name>
    <dbReference type="NCBI Taxonomy" id="6706"/>
    <lineage>
        <taxon>Eukaryota</taxon>
        <taxon>Metazoa</taxon>
        <taxon>Ecdysozoa</taxon>
        <taxon>Arthropoda</taxon>
        <taxon>Crustacea</taxon>
        <taxon>Multicrustacea</taxon>
        <taxon>Malacostraca</taxon>
        <taxon>Eumalacostraca</taxon>
        <taxon>Eucarida</taxon>
        <taxon>Decapoda</taxon>
        <taxon>Pleocyemata</taxon>
        <taxon>Astacidea</taxon>
        <taxon>Nephropoidea</taxon>
        <taxon>Nephropidae</taxon>
        <taxon>Homarus</taxon>
    </lineage>
</organism>
<dbReference type="OrthoDB" id="907479at2759"/>
<dbReference type="PANTHER" id="PTHR10106:SF0">
    <property type="entry name" value="LD36721P"/>
    <property type="match status" value="1"/>
</dbReference>
<feature type="transmembrane region" description="Helical" evidence="11">
    <location>
        <begin position="85"/>
        <end position="105"/>
    </location>
</feature>
<dbReference type="AlphaFoldDB" id="A0A8J5MUN5"/>
<evidence type="ECO:0000256" key="1">
    <source>
        <dbReference type="ARBA" id="ARBA00001970"/>
    </source>
</evidence>
<sequence length="242" mass="27248">MENEAQHIPFFTKLFTLSQILGILSVVLVGVWCGYFRKGFAWGSEPVLQFNWHPFLMVLGMVFLYANGALIYRGFRSEKKKKLKILHMLIQLGAFIFSIVGLVAVFDFHNNSSPKIPNMYSLHSWIGLCTVILFACQWVIGLLTFLFPGLRPSVRAAYLPVHQFFGLFIFVGAVSSCLLGFTEKAIFSVKNYSSLPPEGVLINVTGLVLIMFGGLVVYLVSHPKFRRQTTEDEVLLTDTVLE</sequence>
<dbReference type="Proteomes" id="UP000747542">
    <property type="component" value="Unassembled WGS sequence"/>
</dbReference>
<feature type="transmembrane region" description="Helical" evidence="11">
    <location>
        <begin position="201"/>
        <end position="220"/>
    </location>
</feature>
<keyword evidence="7" id="KW-0249">Electron transport</keyword>
<feature type="transmembrane region" description="Helical" evidence="11">
    <location>
        <begin position="52"/>
        <end position="73"/>
    </location>
</feature>
<dbReference type="SMART" id="SM00665">
    <property type="entry name" value="B561"/>
    <property type="match status" value="1"/>
</dbReference>
<dbReference type="FunFam" id="1.20.120.1770:FF:000001">
    <property type="entry name" value="Cytochrome b reductase 1"/>
    <property type="match status" value="1"/>
</dbReference>
<feature type="transmembrane region" description="Helical" evidence="11">
    <location>
        <begin position="12"/>
        <end position="32"/>
    </location>
</feature>
<evidence type="ECO:0000256" key="10">
    <source>
        <dbReference type="ARBA" id="ARBA00023136"/>
    </source>
</evidence>
<reference evidence="13" key="1">
    <citation type="journal article" date="2021" name="Sci. Adv.">
        <title>The American lobster genome reveals insights on longevity, neural, and immune adaptations.</title>
        <authorList>
            <person name="Polinski J.M."/>
            <person name="Zimin A.V."/>
            <person name="Clark K.F."/>
            <person name="Kohn A.B."/>
            <person name="Sadowski N."/>
            <person name="Timp W."/>
            <person name="Ptitsyn A."/>
            <person name="Khanna P."/>
            <person name="Romanova D.Y."/>
            <person name="Williams P."/>
            <person name="Greenwood S.J."/>
            <person name="Moroz L.L."/>
            <person name="Walt D.R."/>
            <person name="Bodnar A.G."/>
        </authorList>
    </citation>
    <scope>NUCLEOTIDE SEQUENCE</scope>
    <source>
        <strain evidence="13">GMGI-L3</strain>
    </source>
</reference>
<gene>
    <name evidence="13" type="primary">Cyb561-L</name>
    <name evidence="13" type="ORF">Hamer_G002841</name>
</gene>
<feature type="transmembrane region" description="Helical" evidence="11">
    <location>
        <begin position="159"/>
        <end position="181"/>
    </location>
</feature>
<evidence type="ECO:0000259" key="12">
    <source>
        <dbReference type="PROSITE" id="PS50939"/>
    </source>
</evidence>
<keyword evidence="4" id="KW-0349">Heme</keyword>
<dbReference type="EMBL" id="JAHLQT010026447">
    <property type="protein sequence ID" value="KAG7163624.1"/>
    <property type="molecule type" value="Genomic_DNA"/>
</dbReference>
<protein>
    <submittedName>
        <fullName evidence="13">Cytochrome b561-like</fullName>
    </submittedName>
</protein>
<keyword evidence="8 11" id="KW-1133">Transmembrane helix</keyword>
<feature type="transmembrane region" description="Helical" evidence="11">
    <location>
        <begin position="125"/>
        <end position="147"/>
    </location>
</feature>
<evidence type="ECO:0000256" key="2">
    <source>
        <dbReference type="ARBA" id="ARBA00004141"/>
    </source>
</evidence>
<proteinExistence type="predicted"/>